<gene>
    <name evidence="2" type="ORF">J07HQW1_00828</name>
</gene>
<feature type="compositionally biased region" description="Polar residues" evidence="1">
    <location>
        <begin position="68"/>
        <end position="83"/>
    </location>
</feature>
<feature type="region of interest" description="Disordered" evidence="1">
    <location>
        <begin position="67"/>
        <end position="89"/>
    </location>
</feature>
<dbReference type="EMBL" id="KE356560">
    <property type="protein sequence ID" value="ERG90800.1"/>
    <property type="molecule type" value="Genomic_DNA"/>
</dbReference>
<organism evidence="2 3">
    <name type="scientific">Haloquadratum walsbyi J07HQW1</name>
    <dbReference type="NCBI Taxonomy" id="1238424"/>
    <lineage>
        <taxon>Archaea</taxon>
        <taxon>Methanobacteriati</taxon>
        <taxon>Methanobacteriota</taxon>
        <taxon>Stenosarchaea group</taxon>
        <taxon>Halobacteria</taxon>
        <taxon>Halobacteriales</taxon>
        <taxon>Haloferacaceae</taxon>
        <taxon>Haloquadratum</taxon>
    </lineage>
</organism>
<reference evidence="2 3" key="1">
    <citation type="journal article" date="2013" name="PLoS ONE">
        <title>Assembly-driven community genomics of a hypersaline microbial ecosystem.</title>
        <authorList>
            <person name="Podell S."/>
            <person name="Ugalde J.A."/>
            <person name="Narasingarao P."/>
            <person name="Banfield J.F."/>
            <person name="Heidelberg K.B."/>
            <person name="Allen E.E."/>
        </authorList>
    </citation>
    <scope>NUCLEOTIDE SEQUENCE [LARGE SCALE GENOMIC DNA]</scope>
    <source>
        <strain evidence="3">J07HQW1</strain>
    </source>
</reference>
<dbReference type="Proteomes" id="UP000030649">
    <property type="component" value="Unassembled WGS sequence"/>
</dbReference>
<proteinExistence type="predicted"/>
<protein>
    <submittedName>
        <fullName evidence="2">Uncharacterized protein</fullName>
    </submittedName>
</protein>
<dbReference type="HOGENOM" id="CLU_2447602_0_0_2"/>
<dbReference type="AlphaFoldDB" id="U1N2R5"/>
<evidence type="ECO:0000313" key="2">
    <source>
        <dbReference type="EMBL" id="ERG90800.1"/>
    </source>
</evidence>
<name>U1N2R5_9EURY</name>
<sequence length="89" mass="9700">MSCPADSNRRHSWKAANPQIPTQRCGAVGFLRGYAEEDVNCIRVGDSVDDPIAVFFHTVAHRRIRNPSIPSGSVYDTETSETLASGLPV</sequence>
<evidence type="ECO:0000256" key="1">
    <source>
        <dbReference type="SAM" id="MobiDB-lite"/>
    </source>
</evidence>
<evidence type="ECO:0000313" key="3">
    <source>
        <dbReference type="Proteomes" id="UP000030649"/>
    </source>
</evidence>
<accession>U1N2R5</accession>